<accession>A0A3N4J919</accession>
<dbReference type="OrthoDB" id="3341102at2759"/>
<dbReference type="Pfam" id="PF03184">
    <property type="entry name" value="DDE_1"/>
    <property type="match status" value="1"/>
</dbReference>
<gene>
    <name evidence="2" type="ORF">L873DRAFT_1935385</name>
</gene>
<dbReference type="STRING" id="1336337.A0A3N4J919"/>
<proteinExistence type="predicted"/>
<dbReference type="Proteomes" id="UP000276215">
    <property type="component" value="Unassembled WGS sequence"/>
</dbReference>
<dbReference type="AlphaFoldDB" id="A0A3N4J919"/>
<organism evidence="2 3">
    <name type="scientific">Choiromyces venosus 120613-1</name>
    <dbReference type="NCBI Taxonomy" id="1336337"/>
    <lineage>
        <taxon>Eukaryota</taxon>
        <taxon>Fungi</taxon>
        <taxon>Dikarya</taxon>
        <taxon>Ascomycota</taxon>
        <taxon>Pezizomycotina</taxon>
        <taxon>Pezizomycetes</taxon>
        <taxon>Pezizales</taxon>
        <taxon>Tuberaceae</taxon>
        <taxon>Choiromyces</taxon>
    </lineage>
</organism>
<sequence length="104" mass="11584">MAEKASYDPRVVVIFNPKAYANSTNIVEWLDEQVISLLGSQPTLIVLDMFGGHKTDEVLDTIQAHNITLGMIPGGCTSMVQPLDISINWPFKDILKILKEKIDE</sequence>
<reference evidence="2 3" key="1">
    <citation type="journal article" date="2018" name="Nat. Ecol. Evol.">
        <title>Pezizomycetes genomes reveal the molecular basis of ectomycorrhizal truffle lifestyle.</title>
        <authorList>
            <person name="Murat C."/>
            <person name="Payen T."/>
            <person name="Noel B."/>
            <person name="Kuo A."/>
            <person name="Morin E."/>
            <person name="Chen J."/>
            <person name="Kohler A."/>
            <person name="Krizsan K."/>
            <person name="Balestrini R."/>
            <person name="Da Silva C."/>
            <person name="Montanini B."/>
            <person name="Hainaut M."/>
            <person name="Levati E."/>
            <person name="Barry K.W."/>
            <person name="Belfiori B."/>
            <person name="Cichocki N."/>
            <person name="Clum A."/>
            <person name="Dockter R.B."/>
            <person name="Fauchery L."/>
            <person name="Guy J."/>
            <person name="Iotti M."/>
            <person name="Le Tacon F."/>
            <person name="Lindquist E.A."/>
            <person name="Lipzen A."/>
            <person name="Malagnac F."/>
            <person name="Mello A."/>
            <person name="Molinier V."/>
            <person name="Miyauchi S."/>
            <person name="Poulain J."/>
            <person name="Riccioni C."/>
            <person name="Rubini A."/>
            <person name="Sitrit Y."/>
            <person name="Splivallo R."/>
            <person name="Traeger S."/>
            <person name="Wang M."/>
            <person name="Zifcakova L."/>
            <person name="Wipf D."/>
            <person name="Zambonelli A."/>
            <person name="Paolocci F."/>
            <person name="Nowrousian M."/>
            <person name="Ottonello S."/>
            <person name="Baldrian P."/>
            <person name="Spatafora J.W."/>
            <person name="Henrissat B."/>
            <person name="Nagy L.G."/>
            <person name="Aury J.M."/>
            <person name="Wincker P."/>
            <person name="Grigoriev I.V."/>
            <person name="Bonfante P."/>
            <person name="Martin F.M."/>
        </authorList>
    </citation>
    <scope>NUCLEOTIDE SEQUENCE [LARGE SCALE GENOMIC DNA]</scope>
    <source>
        <strain evidence="2 3">120613-1</strain>
    </source>
</reference>
<feature type="non-terminal residue" evidence="2">
    <location>
        <position position="104"/>
    </location>
</feature>
<feature type="domain" description="DDE-1" evidence="1">
    <location>
        <begin position="16"/>
        <end position="93"/>
    </location>
</feature>
<dbReference type="EMBL" id="ML120433">
    <property type="protein sequence ID" value="RPA94782.1"/>
    <property type="molecule type" value="Genomic_DNA"/>
</dbReference>
<evidence type="ECO:0000313" key="2">
    <source>
        <dbReference type="EMBL" id="RPA94782.1"/>
    </source>
</evidence>
<dbReference type="GO" id="GO:0003676">
    <property type="term" value="F:nucleic acid binding"/>
    <property type="evidence" value="ECO:0007669"/>
    <property type="project" value="InterPro"/>
</dbReference>
<evidence type="ECO:0000259" key="1">
    <source>
        <dbReference type="Pfam" id="PF03184"/>
    </source>
</evidence>
<name>A0A3N4J919_9PEZI</name>
<dbReference type="InterPro" id="IPR004875">
    <property type="entry name" value="DDE_SF_endonuclease_dom"/>
</dbReference>
<protein>
    <recommendedName>
        <fullName evidence="1">DDE-1 domain-containing protein</fullName>
    </recommendedName>
</protein>
<keyword evidence="3" id="KW-1185">Reference proteome</keyword>
<evidence type="ECO:0000313" key="3">
    <source>
        <dbReference type="Proteomes" id="UP000276215"/>
    </source>
</evidence>